<organism evidence="1 2">
    <name type="scientific">Caenorhabditis japonica</name>
    <dbReference type="NCBI Taxonomy" id="281687"/>
    <lineage>
        <taxon>Eukaryota</taxon>
        <taxon>Metazoa</taxon>
        <taxon>Ecdysozoa</taxon>
        <taxon>Nematoda</taxon>
        <taxon>Chromadorea</taxon>
        <taxon>Rhabditida</taxon>
        <taxon>Rhabditina</taxon>
        <taxon>Rhabditomorpha</taxon>
        <taxon>Rhabditoidea</taxon>
        <taxon>Rhabditidae</taxon>
        <taxon>Peloderinae</taxon>
        <taxon>Caenorhabditis</taxon>
    </lineage>
</organism>
<evidence type="ECO:0000313" key="2">
    <source>
        <dbReference type="Proteomes" id="UP000005237"/>
    </source>
</evidence>
<sequence>MFLWDMPTRLQLFNFPGTMTTALRNLEHELRGEVKIEIYAALRNGKLLRETAAVPSRLSMASLLGSWLLVCRVHAENYLI</sequence>
<dbReference type="AlphaFoldDB" id="A0A8R1E4X5"/>
<proteinExistence type="predicted"/>
<dbReference type="EnsemblMetazoa" id="CJA24577.1">
    <property type="protein sequence ID" value="CJA24577.1"/>
    <property type="gene ID" value="WBGene00180149"/>
</dbReference>
<dbReference type="Proteomes" id="UP000005237">
    <property type="component" value="Unassembled WGS sequence"/>
</dbReference>
<protein>
    <submittedName>
        <fullName evidence="1">Uncharacterized protein</fullName>
    </submittedName>
</protein>
<accession>A0A8R1E4X5</accession>
<reference evidence="1" key="2">
    <citation type="submission" date="2022-06" db="UniProtKB">
        <authorList>
            <consortium name="EnsemblMetazoa"/>
        </authorList>
    </citation>
    <scope>IDENTIFICATION</scope>
    <source>
        <strain evidence="1">DF5081</strain>
    </source>
</reference>
<keyword evidence="2" id="KW-1185">Reference proteome</keyword>
<reference evidence="2" key="1">
    <citation type="submission" date="2010-08" db="EMBL/GenBank/DDBJ databases">
        <authorList>
            <consortium name="Caenorhabditis japonica Sequencing Consortium"/>
            <person name="Wilson R.K."/>
        </authorList>
    </citation>
    <scope>NUCLEOTIDE SEQUENCE [LARGE SCALE GENOMIC DNA]</scope>
    <source>
        <strain evidence="2">DF5081</strain>
    </source>
</reference>
<evidence type="ECO:0000313" key="1">
    <source>
        <dbReference type="EnsemblMetazoa" id="CJA24577.1"/>
    </source>
</evidence>
<name>A0A8R1E4X5_CAEJA</name>